<dbReference type="GO" id="GO:0065002">
    <property type="term" value="P:intracellular protein transmembrane transport"/>
    <property type="evidence" value="ECO:0007669"/>
    <property type="project" value="TreeGrafter"/>
</dbReference>
<reference evidence="6 7" key="1">
    <citation type="submission" date="2016-10" db="EMBL/GenBank/DDBJ databases">
        <authorList>
            <person name="de Groot N.N."/>
        </authorList>
    </citation>
    <scope>NUCLEOTIDE SEQUENCE [LARGE SCALE GENOMIC DNA]</scope>
    <source>
        <strain evidence="6 7">ML2</strain>
    </source>
</reference>
<evidence type="ECO:0000313" key="6">
    <source>
        <dbReference type="EMBL" id="SFN78345.1"/>
    </source>
</evidence>
<evidence type="ECO:0000256" key="1">
    <source>
        <dbReference type="ARBA" id="ARBA00004141"/>
    </source>
</evidence>
<organism evidence="6 7">
    <name type="scientific">Proteiniclasticum ruminis</name>
    <dbReference type="NCBI Taxonomy" id="398199"/>
    <lineage>
        <taxon>Bacteria</taxon>
        <taxon>Bacillati</taxon>
        <taxon>Bacillota</taxon>
        <taxon>Clostridia</taxon>
        <taxon>Eubacteriales</taxon>
        <taxon>Clostridiaceae</taxon>
        <taxon>Proteiniclasticum</taxon>
    </lineage>
</organism>
<dbReference type="NCBIfam" id="TIGR00945">
    <property type="entry name" value="tatC"/>
    <property type="match status" value="1"/>
</dbReference>
<dbReference type="GO" id="GO:0009977">
    <property type="term" value="F:proton motive force dependent protein transmembrane transporter activity"/>
    <property type="evidence" value="ECO:0007669"/>
    <property type="project" value="TreeGrafter"/>
</dbReference>
<comment type="subcellular location">
    <subcellularLocation>
        <location evidence="5">Cell membrane</location>
        <topology evidence="5">Multi-pass membrane protein</topology>
    </subcellularLocation>
    <subcellularLocation>
        <location evidence="1">Membrane</location>
        <topology evidence="1">Multi-pass membrane protein</topology>
    </subcellularLocation>
</comment>
<evidence type="ECO:0000313" key="7">
    <source>
        <dbReference type="Proteomes" id="UP000181899"/>
    </source>
</evidence>
<comment type="subunit">
    <text evidence="5">Forms a complex with TatA.</text>
</comment>
<keyword evidence="5" id="KW-0813">Transport</keyword>
<feature type="transmembrane region" description="Helical" evidence="5">
    <location>
        <begin position="154"/>
        <end position="183"/>
    </location>
</feature>
<keyword evidence="4 5" id="KW-0472">Membrane</keyword>
<dbReference type="Proteomes" id="UP000181899">
    <property type="component" value="Unassembled WGS sequence"/>
</dbReference>
<dbReference type="PANTHER" id="PTHR30371:SF0">
    <property type="entry name" value="SEC-INDEPENDENT PROTEIN TRANSLOCASE PROTEIN TATC, CHLOROPLASTIC-RELATED"/>
    <property type="match status" value="1"/>
</dbReference>
<dbReference type="PRINTS" id="PR01840">
    <property type="entry name" value="TATCFAMILY"/>
</dbReference>
<keyword evidence="2 5" id="KW-0812">Transmembrane</keyword>
<dbReference type="RefSeq" id="WP_074912027.1">
    <property type="nucleotide sequence ID" value="NZ_FOVK01000005.1"/>
</dbReference>
<dbReference type="EMBL" id="FOVK01000005">
    <property type="protein sequence ID" value="SFN78345.1"/>
    <property type="molecule type" value="Genomic_DNA"/>
</dbReference>
<keyword evidence="5" id="KW-0811">Translocation</keyword>
<protein>
    <recommendedName>
        <fullName evidence="5">Sec-independent protein translocase protein TatC</fullName>
    </recommendedName>
</protein>
<name>A0A1I5BUD2_9CLOT</name>
<feature type="transmembrane region" description="Helical" evidence="5">
    <location>
        <begin position="71"/>
        <end position="95"/>
    </location>
</feature>
<sequence length="249" mass="28188">MKKRKKADKNSLTLVEHLTELRNRILYMAVIFLGCTLLAYQFSEVLVKDMIGIAPEVSFVFISPAELLLSYIKIAVIMGLTVSAPFLITQIWLFVSPALEKKERRTLVFSLIFGTVFFILGAVFAYLLVLPMMIQFFMGFQMEGIDEMISFESYLSLILSTVLSFGIIFELPSIMVILARFGIVTTAFMRKYRKYIVLVIFIAAAVLTPPDVISQVMLAMPMLLLFEVGLLFASMAERKKKKLKAAESF</sequence>
<feature type="transmembrane region" description="Helical" evidence="5">
    <location>
        <begin position="107"/>
        <end position="134"/>
    </location>
</feature>
<dbReference type="GO" id="GO:0033281">
    <property type="term" value="C:TAT protein transport complex"/>
    <property type="evidence" value="ECO:0007669"/>
    <property type="project" value="UniProtKB-UniRule"/>
</dbReference>
<dbReference type="Pfam" id="PF00902">
    <property type="entry name" value="TatC"/>
    <property type="match status" value="1"/>
</dbReference>
<proteinExistence type="inferred from homology"/>
<comment type="similarity">
    <text evidence="5">Belongs to the TatC family.</text>
</comment>
<keyword evidence="7" id="KW-1185">Reference proteome</keyword>
<comment type="function">
    <text evidence="5">Part of the twin-arginine translocation (Tat) system that transports large folded proteins containing a characteristic twin-arginine motif in their signal peptide across membranes.</text>
</comment>
<dbReference type="PROSITE" id="PS51257">
    <property type="entry name" value="PROKAR_LIPOPROTEIN"/>
    <property type="match status" value="1"/>
</dbReference>
<dbReference type="AlphaFoldDB" id="A0A1I5BUD2"/>
<dbReference type="InterPro" id="IPR002033">
    <property type="entry name" value="TatC"/>
</dbReference>
<feature type="transmembrane region" description="Helical" evidence="5">
    <location>
        <begin position="195"/>
        <end position="212"/>
    </location>
</feature>
<accession>A0A1I5BUD2</accession>
<keyword evidence="5" id="KW-0653">Protein transport</keyword>
<evidence type="ECO:0000256" key="3">
    <source>
        <dbReference type="ARBA" id="ARBA00022989"/>
    </source>
</evidence>
<keyword evidence="3 5" id="KW-1133">Transmembrane helix</keyword>
<dbReference type="GO" id="GO:0043953">
    <property type="term" value="P:protein transport by the Tat complex"/>
    <property type="evidence" value="ECO:0007669"/>
    <property type="project" value="UniProtKB-UniRule"/>
</dbReference>
<keyword evidence="5" id="KW-1003">Cell membrane</keyword>
<evidence type="ECO:0000256" key="2">
    <source>
        <dbReference type="ARBA" id="ARBA00022692"/>
    </source>
</evidence>
<gene>
    <name evidence="5" type="primary">tatC</name>
    <name evidence="6" type="ORF">SAMN04488695_10566</name>
</gene>
<feature type="transmembrane region" description="Helical" evidence="5">
    <location>
        <begin position="25"/>
        <end position="42"/>
    </location>
</feature>
<evidence type="ECO:0000256" key="4">
    <source>
        <dbReference type="ARBA" id="ARBA00023136"/>
    </source>
</evidence>
<dbReference type="PANTHER" id="PTHR30371">
    <property type="entry name" value="SEC-INDEPENDENT PROTEIN TRANSLOCASE PROTEIN TATC"/>
    <property type="match status" value="1"/>
</dbReference>
<dbReference type="HAMAP" id="MF_00902">
    <property type="entry name" value="TatC"/>
    <property type="match status" value="1"/>
</dbReference>
<evidence type="ECO:0000256" key="5">
    <source>
        <dbReference type="HAMAP-Rule" id="MF_00902"/>
    </source>
</evidence>
<feature type="transmembrane region" description="Helical" evidence="5">
    <location>
        <begin position="218"/>
        <end position="236"/>
    </location>
</feature>